<evidence type="ECO:0008006" key="5">
    <source>
        <dbReference type="Google" id="ProtNLM"/>
    </source>
</evidence>
<keyword evidence="4" id="KW-1185">Reference proteome</keyword>
<evidence type="ECO:0000313" key="3">
    <source>
        <dbReference type="EMBL" id="GAA4449842.1"/>
    </source>
</evidence>
<dbReference type="EMBL" id="BAABGA010000018">
    <property type="protein sequence ID" value="GAA4449842.1"/>
    <property type="molecule type" value="Genomic_DNA"/>
</dbReference>
<proteinExistence type="predicted"/>
<sequence>MVNYSQRRRLTCSLSAIVLISVAVSILSPSWAADSGVSPNSDRSNPATQIDPKLEAAAIALVNSQLPELEPLLDRLRSNEPAQYHTAIRDLARSAKRLEAAKNRDPEIYEIESKLLQAQMHVKLLAAKLKVRDRQIDREALREAVETLIQTEIKRAEAEIRYTKQRIERTQRQLAAAEERLEAKQQNFETYLDKNYQQLLRSAGRSKDKKKDTK</sequence>
<name>A0ABP8MI53_9BACT</name>
<organism evidence="3 4">
    <name type="scientific">Novipirellula rosea</name>
    <dbReference type="NCBI Taxonomy" id="1031540"/>
    <lineage>
        <taxon>Bacteria</taxon>
        <taxon>Pseudomonadati</taxon>
        <taxon>Planctomycetota</taxon>
        <taxon>Planctomycetia</taxon>
        <taxon>Pirellulales</taxon>
        <taxon>Pirellulaceae</taxon>
        <taxon>Novipirellula</taxon>
    </lineage>
</organism>
<feature type="signal peptide" evidence="2">
    <location>
        <begin position="1"/>
        <end position="32"/>
    </location>
</feature>
<keyword evidence="2" id="KW-0732">Signal</keyword>
<protein>
    <recommendedName>
        <fullName evidence="5">Chromosome partition protein Smc</fullName>
    </recommendedName>
</protein>
<feature type="coiled-coil region" evidence="1">
    <location>
        <begin position="141"/>
        <end position="194"/>
    </location>
</feature>
<keyword evidence="1" id="KW-0175">Coiled coil</keyword>
<evidence type="ECO:0000256" key="1">
    <source>
        <dbReference type="SAM" id="Coils"/>
    </source>
</evidence>
<evidence type="ECO:0000256" key="2">
    <source>
        <dbReference type="SAM" id="SignalP"/>
    </source>
</evidence>
<feature type="chain" id="PRO_5047477121" description="Chromosome partition protein Smc" evidence="2">
    <location>
        <begin position="33"/>
        <end position="214"/>
    </location>
</feature>
<reference evidence="4" key="1">
    <citation type="journal article" date="2019" name="Int. J. Syst. Evol. Microbiol.">
        <title>The Global Catalogue of Microorganisms (GCM) 10K type strain sequencing project: providing services to taxonomists for standard genome sequencing and annotation.</title>
        <authorList>
            <consortium name="The Broad Institute Genomics Platform"/>
            <consortium name="The Broad Institute Genome Sequencing Center for Infectious Disease"/>
            <person name="Wu L."/>
            <person name="Ma J."/>
        </authorList>
    </citation>
    <scope>NUCLEOTIDE SEQUENCE [LARGE SCALE GENOMIC DNA]</scope>
    <source>
        <strain evidence="4">JCM 17759</strain>
    </source>
</reference>
<comment type="caution">
    <text evidence="3">The sequence shown here is derived from an EMBL/GenBank/DDBJ whole genome shotgun (WGS) entry which is preliminary data.</text>
</comment>
<evidence type="ECO:0000313" key="4">
    <source>
        <dbReference type="Proteomes" id="UP001500840"/>
    </source>
</evidence>
<accession>A0ABP8MI53</accession>
<dbReference type="RefSeq" id="WP_345320815.1">
    <property type="nucleotide sequence ID" value="NZ_BAABGA010000018.1"/>
</dbReference>
<dbReference type="Proteomes" id="UP001500840">
    <property type="component" value="Unassembled WGS sequence"/>
</dbReference>
<gene>
    <name evidence="3" type="ORF">GCM10023156_15080</name>
</gene>